<dbReference type="EMBL" id="JBFMIA010000015">
    <property type="protein sequence ID" value="MEW9502769.1"/>
    <property type="molecule type" value="Genomic_DNA"/>
</dbReference>
<evidence type="ECO:0000313" key="2">
    <source>
        <dbReference type="EMBL" id="MEW9502769.1"/>
    </source>
</evidence>
<evidence type="ECO:0000256" key="1">
    <source>
        <dbReference type="SAM" id="Phobius"/>
    </source>
</evidence>
<dbReference type="RefSeq" id="WP_367780257.1">
    <property type="nucleotide sequence ID" value="NZ_JBFMIA010000015.1"/>
</dbReference>
<protein>
    <submittedName>
        <fullName evidence="2">Uncharacterized protein</fullName>
    </submittedName>
</protein>
<accession>A0ABV3Q608</accession>
<keyword evidence="1" id="KW-1133">Transmembrane helix</keyword>
<organism evidence="2 3">
    <name type="scientific">Jeotgalibacillus marinus</name>
    <dbReference type="NCBI Taxonomy" id="86667"/>
    <lineage>
        <taxon>Bacteria</taxon>
        <taxon>Bacillati</taxon>
        <taxon>Bacillota</taxon>
        <taxon>Bacilli</taxon>
        <taxon>Bacillales</taxon>
        <taxon>Caryophanaceae</taxon>
        <taxon>Jeotgalibacillus</taxon>
    </lineage>
</organism>
<sequence>MTTFIFVLLGILIFWFSFSFLMGYKKGNITLDLDDHYTDPKKYVEAVKQELENQGRTVNYEGNYQFLIDGKVYTMISSNVPMGAPLQRTILKPKNR</sequence>
<comment type="caution">
    <text evidence="2">The sequence shown here is derived from an EMBL/GenBank/DDBJ whole genome shotgun (WGS) entry which is preliminary data.</text>
</comment>
<keyword evidence="1" id="KW-0812">Transmembrane</keyword>
<evidence type="ECO:0000313" key="3">
    <source>
        <dbReference type="Proteomes" id="UP001556040"/>
    </source>
</evidence>
<keyword evidence="1" id="KW-0472">Membrane</keyword>
<keyword evidence="3" id="KW-1185">Reference proteome</keyword>
<gene>
    <name evidence="2" type="ORF">AB1471_13300</name>
</gene>
<proteinExistence type="predicted"/>
<feature type="transmembrane region" description="Helical" evidence="1">
    <location>
        <begin position="6"/>
        <end position="24"/>
    </location>
</feature>
<reference evidence="2 3" key="1">
    <citation type="journal article" date="1979" name="Int. J. Syst. Evol. Microbiol.">
        <title>Bacillus globisporus subsp. marinus subsp. nov.</title>
        <authorList>
            <person name="Liu H."/>
        </authorList>
    </citation>
    <scope>NUCLEOTIDE SEQUENCE [LARGE SCALE GENOMIC DNA]</scope>
    <source>
        <strain evidence="2 3">DSM 1297</strain>
    </source>
</reference>
<dbReference type="Proteomes" id="UP001556040">
    <property type="component" value="Unassembled WGS sequence"/>
</dbReference>
<name>A0ABV3Q608_9BACL</name>